<dbReference type="AlphaFoldDB" id="A0A1H1KK88"/>
<reference evidence="4" key="1">
    <citation type="submission" date="2016-10" db="EMBL/GenBank/DDBJ databases">
        <authorList>
            <person name="Varghese N."/>
            <person name="Submissions S."/>
        </authorList>
    </citation>
    <scope>NUCLEOTIDE SEQUENCE [LARGE SCALE GENOMIC DNA]</scope>
    <source>
        <strain evidence="4">DUS833</strain>
    </source>
</reference>
<keyword evidence="4" id="KW-1185">Reference proteome</keyword>
<feature type="compositionally biased region" description="Basic and acidic residues" evidence="1">
    <location>
        <begin position="1"/>
        <end position="15"/>
    </location>
</feature>
<evidence type="ECO:0000256" key="1">
    <source>
        <dbReference type="SAM" id="MobiDB-lite"/>
    </source>
</evidence>
<evidence type="ECO:0000313" key="4">
    <source>
        <dbReference type="Proteomes" id="UP000199365"/>
    </source>
</evidence>
<dbReference type="SUPFAM" id="SSF46689">
    <property type="entry name" value="Homeodomain-like"/>
    <property type="match status" value="1"/>
</dbReference>
<dbReference type="InterPro" id="IPR055247">
    <property type="entry name" value="InsJ-like_HTH"/>
</dbReference>
<dbReference type="STRING" id="157910.SAMN05445850_8335"/>
<feature type="region of interest" description="Disordered" evidence="1">
    <location>
        <begin position="1"/>
        <end position="20"/>
    </location>
</feature>
<dbReference type="EMBL" id="FNKX01000005">
    <property type="protein sequence ID" value="SDR62656.1"/>
    <property type="molecule type" value="Genomic_DNA"/>
</dbReference>
<evidence type="ECO:0000313" key="3">
    <source>
        <dbReference type="EMBL" id="SDR62656.1"/>
    </source>
</evidence>
<gene>
    <name evidence="3" type="ORF">SAMN05445850_8335</name>
</gene>
<dbReference type="Pfam" id="PF13518">
    <property type="entry name" value="HTH_28"/>
    <property type="match status" value="1"/>
</dbReference>
<dbReference type="InterPro" id="IPR009057">
    <property type="entry name" value="Homeodomain-like_sf"/>
</dbReference>
<protein>
    <submittedName>
        <fullName evidence="3">Winged helix-turn helix</fullName>
    </submittedName>
</protein>
<feature type="domain" description="Insertion element IS150 protein InsJ-like helix-turn-helix" evidence="2">
    <location>
        <begin position="47"/>
        <end position="98"/>
    </location>
</feature>
<sequence length="153" mass="17369">MATDRRKEDKHRALREQASLNPRSDAVTHPLFRDGDFFDPHDLLQVKYEMLRAVHIDKWSISEAAKAFGFSRPSVYQAQAAFEDAGLAGLIPHKTGPHSGHKLTPAVMEFLNRARVAEPAVRAERLASLVHQNFGVQVHPRSIERQFLRQKKP</sequence>
<name>A0A1H1KK88_9BURK</name>
<organism evidence="3 4">
    <name type="scientific">Paraburkholderia tuberum</name>
    <dbReference type="NCBI Taxonomy" id="157910"/>
    <lineage>
        <taxon>Bacteria</taxon>
        <taxon>Pseudomonadati</taxon>
        <taxon>Pseudomonadota</taxon>
        <taxon>Betaproteobacteria</taxon>
        <taxon>Burkholderiales</taxon>
        <taxon>Burkholderiaceae</taxon>
        <taxon>Paraburkholderia</taxon>
    </lineage>
</organism>
<dbReference type="RefSeq" id="WP_090812729.1">
    <property type="nucleotide sequence ID" value="NZ_FNKX01000005.1"/>
</dbReference>
<accession>A0A1H1KK88</accession>
<dbReference type="Proteomes" id="UP000199365">
    <property type="component" value="Unassembled WGS sequence"/>
</dbReference>
<evidence type="ECO:0000259" key="2">
    <source>
        <dbReference type="Pfam" id="PF13518"/>
    </source>
</evidence>
<proteinExistence type="predicted"/>